<dbReference type="STRING" id="658196.A0A397TLN9"/>
<dbReference type="Proteomes" id="UP000265703">
    <property type="component" value="Unassembled WGS sequence"/>
</dbReference>
<proteinExistence type="predicted"/>
<organism evidence="1 2">
    <name type="scientific">Glomus cerebriforme</name>
    <dbReference type="NCBI Taxonomy" id="658196"/>
    <lineage>
        <taxon>Eukaryota</taxon>
        <taxon>Fungi</taxon>
        <taxon>Fungi incertae sedis</taxon>
        <taxon>Mucoromycota</taxon>
        <taxon>Glomeromycotina</taxon>
        <taxon>Glomeromycetes</taxon>
        <taxon>Glomerales</taxon>
        <taxon>Glomeraceae</taxon>
        <taxon>Glomus</taxon>
    </lineage>
</organism>
<dbReference type="AlphaFoldDB" id="A0A397TLN9"/>
<evidence type="ECO:0000313" key="2">
    <source>
        <dbReference type="Proteomes" id="UP000265703"/>
    </source>
</evidence>
<protein>
    <submittedName>
        <fullName evidence="1">Uncharacterized protein</fullName>
    </submittedName>
</protein>
<comment type="caution">
    <text evidence="1">The sequence shown here is derived from an EMBL/GenBank/DDBJ whole genome shotgun (WGS) entry which is preliminary data.</text>
</comment>
<accession>A0A397TLN9</accession>
<dbReference type="EMBL" id="QKYT01000030">
    <property type="protein sequence ID" value="RIA97395.1"/>
    <property type="molecule type" value="Genomic_DNA"/>
</dbReference>
<dbReference type="OrthoDB" id="2303084at2759"/>
<sequence>MLLKYFENLDDLFKQKVCPNLYGISKDPILLNFILVLDYRCIKCWLKFNFFDWCKSCKLKHFQFNYEEFLSENNEINNLLKDNYCDSKEPEELIKWIPYWLYF</sequence>
<reference evidence="1 2" key="1">
    <citation type="submission" date="2018-06" db="EMBL/GenBank/DDBJ databases">
        <title>Comparative genomics reveals the genomic features of Rhizophagus irregularis, R. cerebriforme, R. diaphanum and Gigaspora rosea, and their symbiotic lifestyle signature.</title>
        <authorList>
            <person name="Morin E."/>
            <person name="San Clemente H."/>
            <person name="Chen E.C.H."/>
            <person name="De La Providencia I."/>
            <person name="Hainaut M."/>
            <person name="Kuo A."/>
            <person name="Kohler A."/>
            <person name="Murat C."/>
            <person name="Tang N."/>
            <person name="Roy S."/>
            <person name="Loubradou J."/>
            <person name="Henrissat B."/>
            <person name="Grigoriev I.V."/>
            <person name="Corradi N."/>
            <person name="Roux C."/>
            <person name="Martin F.M."/>
        </authorList>
    </citation>
    <scope>NUCLEOTIDE SEQUENCE [LARGE SCALE GENOMIC DNA]</scope>
    <source>
        <strain evidence="1 2">DAOM 227022</strain>
    </source>
</reference>
<gene>
    <name evidence="1" type="ORF">C1645_752430</name>
</gene>
<name>A0A397TLN9_9GLOM</name>
<keyword evidence="2" id="KW-1185">Reference proteome</keyword>
<evidence type="ECO:0000313" key="1">
    <source>
        <dbReference type="EMBL" id="RIA97395.1"/>
    </source>
</evidence>